<keyword evidence="2" id="KW-1185">Reference proteome</keyword>
<name>A0A0L0QMP1_VIRPA</name>
<dbReference type="InterPro" id="IPR023393">
    <property type="entry name" value="START-like_dom_sf"/>
</dbReference>
<dbReference type="PATRIC" id="fig|1473.5.peg.1824"/>
<dbReference type="OrthoDB" id="2389233at2"/>
<dbReference type="EMBL" id="LGTO01000007">
    <property type="protein sequence ID" value="KNE19872.1"/>
    <property type="molecule type" value="Genomic_DNA"/>
</dbReference>
<accession>A0A0L0QMP1</accession>
<evidence type="ECO:0000313" key="2">
    <source>
        <dbReference type="Proteomes" id="UP000036780"/>
    </source>
</evidence>
<reference evidence="2" key="1">
    <citation type="submission" date="2015-07" db="EMBL/GenBank/DDBJ databases">
        <title>Fjat-10053 dsm26.</title>
        <authorList>
            <person name="Liu B."/>
            <person name="Wang J."/>
            <person name="Zhu Y."/>
            <person name="Liu G."/>
            <person name="Chen Q."/>
            <person name="Chen Z."/>
            <person name="Lan J."/>
            <person name="Che J."/>
            <person name="Ge C."/>
            <person name="Shi H."/>
            <person name="Pan Z."/>
            <person name="Liu X."/>
        </authorList>
    </citation>
    <scope>NUCLEOTIDE SEQUENCE [LARGE SCALE GENOMIC DNA]</scope>
    <source>
        <strain evidence="2">DSM 26</strain>
    </source>
</reference>
<sequence length="271" mass="31816">MKEIHCYRFESEIYTNMELVSECLNKDEHVLKWNTQIIENIYNGNEEELREGATFITRQKIGKKVYELQGKYTKYEPPNYATVETETKEGLSKTEYILEETPEGTNFIVNVSLVPSNWLYKLVTQMFKWSFKHVFDKQFENFIEYIYQIEYERFGFDNEFIKENLSIGMTESEVMDLIGEADAVGVDAINALPNWRYDIGASDDYENELDKQLGEGIVDSVDEDAIRQGIVKMQLFIGWRNGVIYQIFNTYLEGDLLVTYRLSSEDNRTEK</sequence>
<dbReference type="Proteomes" id="UP000036780">
    <property type="component" value="Unassembled WGS sequence"/>
</dbReference>
<evidence type="ECO:0000313" key="1">
    <source>
        <dbReference type="EMBL" id="KNE19872.1"/>
    </source>
</evidence>
<protein>
    <submittedName>
        <fullName evidence="1">Uncharacterized protein</fullName>
    </submittedName>
</protein>
<dbReference type="GeneID" id="66871037"/>
<gene>
    <name evidence="1" type="ORF">AFK71_15750</name>
</gene>
<dbReference type="SUPFAM" id="SSF55961">
    <property type="entry name" value="Bet v1-like"/>
    <property type="match status" value="1"/>
</dbReference>
<dbReference type="RefSeq" id="WP_050352430.1">
    <property type="nucleotide sequence ID" value="NZ_CP073011.1"/>
</dbReference>
<dbReference type="AlphaFoldDB" id="A0A0L0QMP1"/>
<organism evidence="1 2">
    <name type="scientific">Virgibacillus pantothenticus</name>
    <dbReference type="NCBI Taxonomy" id="1473"/>
    <lineage>
        <taxon>Bacteria</taxon>
        <taxon>Bacillati</taxon>
        <taxon>Bacillota</taxon>
        <taxon>Bacilli</taxon>
        <taxon>Bacillales</taxon>
        <taxon>Bacillaceae</taxon>
        <taxon>Virgibacillus</taxon>
    </lineage>
</organism>
<comment type="caution">
    <text evidence="1">The sequence shown here is derived from an EMBL/GenBank/DDBJ whole genome shotgun (WGS) entry which is preliminary data.</text>
</comment>
<proteinExistence type="predicted"/>
<dbReference type="Gene3D" id="3.30.530.20">
    <property type="match status" value="1"/>
</dbReference>